<dbReference type="InterPro" id="IPR035990">
    <property type="entry name" value="TIM_sf"/>
</dbReference>
<keyword evidence="6" id="KW-0413">Isomerase</keyword>
<comment type="pathway">
    <text evidence="1">Carbohydrate degradation; glycolysis; D-glyceraldehyde 3-phosphate from glycerone phosphate: step 1/1.</text>
</comment>
<dbReference type="InterPro" id="IPR000652">
    <property type="entry name" value="Triosephosphate_isomerase"/>
</dbReference>
<dbReference type="Gene3D" id="3.20.20.70">
    <property type="entry name" value="Aldolase class I"/>
    <property type="match status" value="1"/>
</dbReference>
<evidence type="ECO:0000256" key="5">
    <source>
        <dbReference type="ARBA" id="ARBA00023152"/>
    </source>
</evidence>
<dbReference type="PANTHER" id="PTHR21139:SF42">
    <property type="entry name" value="TRIOSEPHOSPHATE ISOMERASE"/>
    <property type="match status" value="1"/>
</dbReference>
<evidence type="ECO:0000313" key="7">
    <source>
        <dbReference type="EMBL" id="CAB4860830.1"/>
    </source>
</evidence>
<dbReference type="NCBIfam" id="TIGR00419">
    <property type="entry name" value="tim"/>
    <property type="match status" value="1"/>
</dbReference>
<dbReference type="GO" id="GO:0006096">
    <property type="term" value="P:glycolytic process"/>
    <property type="evidence" value="ECO:0007669"/>
    <property type="project" value="UniProtKB-KW"/>
</dbReference>
<dbReference type="EC" id="5.3.1.1" evidence="2"/>
<dbReference type="AlphaFoldDB" id="A0A6J7CST3"/>
<dbReference type="CDD" id="cd00311">
    <property type="entry name" value="TIM"/>
    <property type="match status" value="1"/>
</dbReference>
<dbReference type="FunFam" id="3.20.20.70:FF:000016">
    <property type="entry name" value="Triosephosphate isomerase"/>
    <property type="match status" value="1"/>
</dbReference>
<dbReference type="GO" id="GO:0005829">
    <property type="term" value="C:cytosol"/>
    <property type="evidence" value="ECO:0007669"/>
    <property type="project" value="TreeGrafter"/>
</dbReference>
<dbReference type="PROSITE" id="PS51440">
    <property type="entry name" value="TIM_2"/>
    <property type="match status" value="1"/>
</dbReference>
<organism evidence="7">
    <name type="scientific">freshwater metagenome</name>
    <dbReference type="NCBI Taxonomy" id="449393"/>
    <lineage>
        <taxon>unclassified sequences</taxon>
        <taxon>metagenomes</taxon>
        <taxon>ecological metagenomes</taxon>
    </lineage>
</organism>
<dbReference type="GO" id="GO:0046166">
    <property type="term" value="P:glyceraldehyde-3-phosphate biosynthetic process"/>
    <property type="evidence" value="ECO:0007669"/>
    <property type="project" value="TreeGrafter"/>
</dbReference>
<dbReference type="GO" id="GO:0004807">
    <property type="term" value="F:triose-phosphate isomerase activity"/>
    <property type="evidence" value="ECO:0007669"/>
    <property type="project" value="UniProtKB-EC"/>
</dbReference>
<protein>
    <recommendedName>
        <fullName evidence="2">triose-phosphate isomerase</fullName>
        <ecNumber evidence="2">5.3.1.1</ecNumber>
    </recommendedName>
</protein>
<accession>A0A6J7CST3</accession>
<keyword evidence="5" id="KW-0324">Glycolysis</keyword>
<dbReference type="HAMAP" id="MF_00147_B">
    <property type="entry name" value="TIM_B"/>
    <property type="match status" value="1"/>
</dbReference>
<keyword evidence="4" id="KW-0963">Cytoplasm</keyword>
<proteinExistence type="inferred from homology"/>
<dbReference type="GO" id="GO:0019563">
    <property type="term" value="P:glycerol catabolic process"/>
    <property type="evidence" value="ECO:0007669"/>
    <property type="project" value="TreeGrafter"/>
</dbReference>
<evidence type="ECO:0000256" key="1">
    <source>
        <dbReference type="ARBA" id="ARBA00004680"/>
    </source>
</evidence>
<evidence type="ECO:0000256" key="2">
    <source>
        <dbReference type="ARBA" id="ARBA00011940"/>
    </source>
</evidence>
<gene>
    <name evidence="7" type="ORF">UFOPK3444_00163</name>
</gene>
<name>A0A6J7CST3_9ZZZZ</name>
<evidence type="ECO:0000256" key="6">
    <source>
        <dbReference type="ARBA" id="ARBA00023235"/>
    </source>
</evidence>
<dbReference type="PROSITE" id="PS00171">
    <property type="entry name" value="TIM_1"/>
    <property type="match status" value="1"/>
</dbReference>
<dbReference type="GO" id="GO:0006094">
    <property type="term" value="P:gluconeogenesis"/>
    <property type="evidence" value="ECO:0007669"/>
    <property type="project" value="UniProtKB-KW"/>
</dbReference>
<dbReference type="InterPro" id="IPR013785">
    <property type="entry name" value="Aldolase_TIM"/>
</dbReference>
<evidence type="ECO:0000256" key="4">
    <source>
        <dbReference type="ARBA" id="ARBA00022490"/>
    </source>
</evidence>
<dbReference type="PANTHER" id="PTHR21139">
    <property type="entry name" value="TRIOSEPHOSPHATE ISOMERASE"/>
    <property type="match status" value="1"/>
</dbReference>
<dbReference type="EMBL" id="CAFBLU010000002">
    <property type="protein sequence ID" value="CAB4860830.1"/>
    <property type="molecule type" value="Genomic_DNA"/>
</dbReference>
<sequence length="250" mass="26386">MSRQPLVAGNWKMHKTVAESEAFIQGLLPRLTTADNVDVVICPPFTSLEAMVDSTRGSRVEVYAQNMHEEGSGAFTGEISAAMLSELDVHGVILGHSERRAYFGETDEALSNKVVAALEAGLAPMLCVGETDEEREAGTTEDRLRIQITEGLSRIDDAQLASVAIAYEPVWAIGTGKVATSEQAQEACAFIRSLIAERSEEAAAAVRILYGGSAKPDNAAELLALADCDGLLIGGASLDPESFGDMVAAG</sequence>
<dbReference type="Pfam" id="PF00121">
    <property type="entry name" value="TIM"/>
    <property type="match status" value="1"/>
</dbReference>
<dbReference type="InterPro" id="IPR022896">
    <property type="entry name" value="TrioseP_Isoase_bac/euk"/>
</dbReference>
<keyword evidence="3" id="KW-0312">Gluconeogenesis</keyword>
<evidence type="ECO:0000256" key="3">
    <source>
        <dbReference type="ARBA" id="ARBA00022432"/>
    </source>
</evidence>
<dbReference type="SUPFAM" id="SSF51351">
    <property type="entry name" value="Triosephosphate isomerase (TIM)"/>
    <property type="match status" value="1"/>
</dbReference>
<dbReference type="InterPro" id="IPR020861">
    <property type="entry name" value="Triosephosphate_isomerase_AS"/>
</dbReference>
<reference evidence="7" key="1">
    <citation type="submission" date="2020-05" db="EMBL/GenBank/DDBJ databases">
        <authorList>
            <person name="Chiriac C."/>
            <person name="Salcher M."/>
            <person name="Ghai R."/>
            <person name="Kavagutti S V."/>
        </authorList>
    </citation>
    <scope>NUCLEOTIDE SEQUENCE</scope>
</reference>